<dbReference type="PIRSF" id="PIRSF038074">
    <property type="entry name" value="Peroxisome_assembly_p12"/>
    <property type="match status" value="1"/>
</dbReference>
<comment type="subcellular location">
    <subcellularLocation>
        <location evidence="1">Peroxisome membrane</location>
        <topology evidence="1">Multi-pass membrane protein</topology>
    </subcellularLocation>
</comment>
<dbReference type="InterPro" id="IPR013083">
    <property type="entry name" value="Znf_RING/FYVE/PHD"/>
</dbReference>
<evidence type="ECO:0000259" key="17">
    <source>
        <dbReference type="Pfam" id="PF04757"/>
    </source>
</evidence>
<dbReference type="GO" id="GO:0016558">
    <property type="term" value="P:protein import into peroxisome matrix"/>
    <property type="evidence" value="ECO:0007669"/>
    <property type="project" value="UniProtKB-UniRule"/>
</dbReference>
<keyword evidence="13 15" id="KW-0576">Peroxisome</keyword>
<comment type="caution">
    <text evidence="18">The sequence shown here is derived from an EMBL/GenBank/DDBJ whole genome shotgun (WGS) entry which is preliminary data.</text>
</comment>
<dbReference type="GO" id="GO:0008270">
    <property type="term" value="F:zinc ion binding"/>
    <property type="evidence" value="ECO:0007669"/>
    <property type="project" value="UniProtKB-KW"/>
</dbReference>
<evidence type="ECO:0000256" key="2">
    <source>
        <dbReference type="ARBA" id="ARBA00004906"/>
    </source>
</evidence>
<keyword evidence="10" id="KW-0653">Protein transport</keyword>
<keyword evidence="12 15" id="KW-0472">Membrane</keyword>
<evidence type="ECO:0000256" key="10">
    <source>
        <dbReference type="ARBA" id="ARBA00022927"/>
    </source>
</evidence>
<dbReference type="AlphaFoldDB" id="A0AAD9JM83"/>
<evidence type="ECO:0000256" key="13">
    <source>
        <dbReference type="ARBA" id="ARBA00023140"/>
    </source>
</evidence>
<proteinExistence type="inferred from homology"/>
<keyword evidence="9" id="KW-0862">Zinc</keyword>
<accession>A0AAD9JM83</accession>
<dbReference type="GO" id="GO:0005778">
    <property type="term" value="C:peroxisomal membrane"/>
    <property type="evidence" value="ECO:0007669"/>
    <property type="project" value="UniProtKB-SubCell"/>
</dbReference>
<evidence type="ECO:0000256" key="4">
    <source>
        <dbReference type="ARBA" id="ARBA00018980"/>
    </source>
</evidence>
<keyword evidence="11 16" id="KW-1133">Transmembrane helix</keyword>
<dbReference type="Gene3D" id="3.30.40.10">
    <property type="entry name" value="Zinc/RING finger domain, C3HC4 (zinc finger)"/>
    <property type="match status" value="1"/>
</dbReference>
<dbReference type="EMBL" id="JAODUP010000236">
    <property type="protein sequence ID" value="KAK2155592.1"/>
    <property type="molecule type" value="Genomic_DNA"/>
</dbReference>
<dbReference type="GO" id="GO:0006513">
    <property type="term" value="P:protein monoubiquitination"/>
    <property type="evidence" value="ECO:0007669"/>
    <property type="project" value="TreeGrafter"/>
</dbReference>
<evidence type="ECO:0000256" key="5">
    <source>
        <dbReference type="ARBA" id="ARBA00022448"/>
    </source>
</evidence>
<dbReference type="SUPFAM" id="SSF57850">
    <property type="entry name" value="RING/U-box"/>
    <property type="match status" value="1"/>
</dbReference>
<comment type="function">
    <text evidence="15">Component of a retrotranslocation channel required for peroxisome organization by mediating export of the PEX5 receptor from peroxisomes to the cytosol, thereby promoting PEX5 recycling.</text>
</comment>
<evidence type="ECO:0000256" key="9">
    <source>
        <dbReference type="ARBA" id="ARBA00022833"/>
    </source>
</evidence>
<evidence type="ECO:0000256" key="14">
    <source>
        <dbReference type="ARBA" id="ARBA00029692"/>
    </source>
</evidence>
<feature type="transmembrane region" description="Helical" evidence="16">
    <location>
        <begin position="141"/>
        <end position="157"/>
    </location>
</feature>
<dbReference type="InterPro" id="IPR006845">
    <property type="entry name" value="Pex_N"/>
</dbReference>
<evidence type="ECO:0000256" key="16">
    <source>
        <dbReference type="SAM" id="Phobius"/>
    </source>
</evidence>
<name>A0AAD9JM83_9ANNE</name>
<dbReference type="GO" id="GO:0004842">
    <property type="term" value="F:ubiquitin-protein transferase activity"/>
    <property type="evidence" value="ECO:0007669"/>
    <property type="project" value="TreeGrafter"/>
</dbReference>
<keyword evidence="7" id="KW-0479">Metal-binding</keyword>
<evidence type="ECO:0000256" key="6">
    <source>
        <dbReference type="ARBA" id="ARBA00022692"/>
    </source>
</evidence>
<keyword evidence="8" id="KW-0863">Zinc-finger</keyword>
<sequence length="335" mass="38640">MAVQGAHLTSTVSHEDDTPSIFEVLAQESLVHTLRPTLHHLLRILAERNPDCYGSLYSYCDEMYLGLQFILENYYLKHHMPSFLINVNSVYKNNLAVCSVQVLVPYLKNKCDAFYEQLSASSEVHYRDQRQQIRNFSMKRLLCQAFLGAYPVLHVIWEATMFGYQMAYIFGKSRYHTPFLKWAGVILQNISEQDTTQNKIIQWSFHNKTWRENIFQIGSWFMNGLAITLSMGLSVGVFFLQFLEWWYASDQKTRSLTALPNPPPPQPLSVTKPVLHTLCPLCQRVRNNDTVLAVSGFVFCYSCISKHISDKDCCPITKYPATSDHLVRLYLPDSQ</sequence>
<gene>
    <name evidence="18" type="ORF">LSH36_236g03020</name>
</gene>
<comment type="pathway">
    <text evidence="2">Protein modification; protein ubiquitination.</text>
</comment>
<dbReference type="Proteomes" id="UP001208570">
    <property type="component" value="Unassembled WGS sequence"/>
</dbReference>
<evidence type="ECO:0000256" key="12">
    <source>
        <dbReference type="ARBA" id="ARBA00023136"/>
    </source>
</evidence>
<evidence type="ECO:0000313" key="18">
    <source>
        <dbReference type="EMBL" id="KAK2155592.1"/>
    </source>
</evidence>
<evidence type="ECO:0000256" key="11">
    <source>
        <dbReference type="ARBA" id="ARBA00022989"/>
    </source>
</evidence>
<dbReference type="PANTHER" id="PTHR12888">
    <property type="entry name" value="PEROXISOME ASSEMBLY PROTEIN 12 PEROXIN-12"/>
    <property type="match status" value="1"/>
</dbReference>
<evidence type="ECO:0000256" key="15">
    <source>
        <dbReference type="PIRNR" id="PIRNR038074"/>
    </source>
</evidence>
<dbReference type="CDD" id="cd16451">
    <property type="entry name" value="mRING_PEX12"/>
    <property type="match status" value="1"/>
</dbReference>
<evidence type="ECO:0000256" key="1">
    <source>
        <dbReference type="ARBA" id="ARBA00004585"/>
    </source>
</evidence>
<keyword evidence="5" id="KW-0813">Transport</keyword>
<evidence type="ECO:0000256" key="7">
    <source>
        <dbReference type="ARBA" id="ARBA00022723"/>
    </source>
</evidence>
<evidence type="ECO:0000256" key="3">
    <source>
        <dbReference type="ARBA" id="ARBA00008704"/>
    </source>
</evidence>
<protein>
    <recommendedName>
        <fullName evidence="4 15">Peroxisome assembly protein 12</fullName>
    </recommendedName>
    <alternativeName>
        <fullName evidence="14 15">Peroxin-12</fullName>
    </alternativeName>
</protein>
<evidence type="ECO:0000256" key="8">
    <source>
        <dbReference type="ARBA" id="ARBA00022771"/>
    </source>
</evidence>
<comment type="similarity">
    <text evidence="3 15">Belongs to the pex2/pex10/pex12 family.</text>
</comment>
<dbReference type="PANTHER" id="PTHR12888:SF0">
    <property type="entry name" value="PEROXISOME ASSEMBLY PROTEIN 12"/>
    <property type="match status" value="1"/>
</dbReference>
<keyword evidence="6 16" id="KW-0812">Transmembrane</keyword>
<feature type="transmembrane region" description="Helical" evidence="16">
    <location>
        <begin position="220"/>
        <end position="243"/>
    </location>
</feature>
<keyword evidence="19" id="KW-1185">Reference proteome</keyword>
<dbReference type="GO" id="GO:1990429">
    <property type="term" value="C:peroxisomal importomer complex"/>
    <property type="evidence" value="ECO:0007669"/>
    <property type="project" value="TreeGrafter"/>
</dbReference>
<organism evidence="18 19">
    <name type="scientific">Paralvinella palmiformis</name>
    <dbReference type="NCBI Taxonomy" id="53620"/>
    <lineage>
        <taxon>Eukaryota</taxon>
        <taxon>Metazoa</taxon>
        <taxon>Spiralia</taxon>
        <taxon>Lophotrochozoa</taxon>
        <taxon>Annelida</taxon>
        <taxon>Polychaeta</taxon>
        <taxon>Sedentaria</taxon>
        <taxon>Canalipalpata</taxon>
        <taxon>Terebellida</taxon>
        <taxon>Terebelliformia</taxon>
        <taxon>Alvinellidae</taxon>
        <taxon>Paralvinella</taxon>
    </lineage>
</organism>
<feature type="domain" description="Pex N-terminal" evidence="17">
    <location>
        <begin position="27"/>
        <end position="249"/>
    </location>
</feature>
<dbReference type="Pfam" id="PF04757">
    <property type="entry name" value="Pex2_Pex12"/>
    <property type="match status" value="1"/>
</dbReference>
<evidence type="ECO:0000313" key="19">
    <source>
        <dbReference type="Proteomes" id="UP001208570"/>
    </source>
</evidence>
<dbReference type="InterPro" id="IPR017375">
    <property type="entry name" value="PEX12"/>
</dbReference>
<reference evidence="18" key="1">
    <citation type="journal article" date="2023" name="Mol. Biol. Evol.">
        <title>Third-Generation Sequencing Reveals the Adaptive Role of the Epigenome in Three Deep-Sea Polychaetes.</title>
        <authorList>
            <person name="Perez M."/>
            <person name="Aroh O."/>
            <person name="Sun Y."/>
            <person name="Lan Y."/>
            <person name="Juniper S.K."/>
            <person name="Young C.R."/>
            <person name="Angers B."/>
            <person name="Qian P.Y."/>
        </authorList>
    </citation>
    <scope>NUCLEOTIDE SEQUENCE</scope>
    <source>
        <strain evidence="18">P08H-3</strain>
    </source>
</reference>